<dbReference type="PANTHER" id="PTHR37467:SF1">
    <property type="entry name" value="EXPORTED CALCIUM-BINDING GLYCOPROTEIN"/>
    <property type="match status" value="1"/>
</dbReference>
<keyword evidence="2" id="KW-0964">Secreted</keyword>
<dbReference type="Proteomes" id="UP000297053">
    <property type="component" value="Chromosome"/>
</dbReference>
<feature type="region of interest" description="Disordered" evidence="5">
    <location>
        <begin position="183"/>
        <end position="212"/>
    </location>
</feature>
<dbReference type="AlphaFoldDB" id="A0A4D6KIJ3"/>
<dbReference type="InterPro" id="IPR059100">
    <property type="entry name" value="TSP3_bac"/>
</dbReference>
<keyword evidence="3" id="KW-0732">Signal</keyword>
<proteinExistence type="predicted"/>
<keyword evidence="4" id="KW-0106">Calcium</keyword>
<evidence type="ECO:0000313" key="6">
    <source>
        <dbReference type="EMBL" id="QCD65136.1"/>
    </source>
</evidence>
<evidence type="ECO:0000256" key="1">
    <source>
        <dbReference type="ARBA" id="ARBA00004613"/>
    </source>
</evidence>
<feature type="compositionally biased region" description="Basic and acidic residues" evidence="5">
    <location>
        <begin position="1"/>
        <end position="10"/>
    </location>
</feature>
<evidence type="ECO:0000256" key="4">
    <source>
        <dbReference type="ARBA" id="ARBA00022837"/>
    </source>
</evidence>
<dbReference type="KEGG" id="halz:E5139_05570"/>
<feature type="compositionally biased region" description="Acidic residues" evidence="5">
    <location>
        <begin position="202"/>
        <end position="211"/>
    </location>
</feature>
<feature type="compositionally biased region" description="Polar residues" evidence="5">
    <location>
        <begin position="184"/>
        <end position="197"/>
    </location>
</feature>
<evidence type="ECO:0000313" key="7">
    <source>
        <dbReference type="Proteomes" id="UP000297053"/>
    </source>
</evidence>
<dbReference type="EMBL" id="CP039375">
    <property type="protein sequence ID" value="QCD65136.1"/>
    <property type="molecule type" value="Genomic_DNA"/>
</dbReference>
<feature type="region of interest" description="Disordered" evidence="5">
    <location>
        <begin position="1"/>
        <end position="27"/>
    </location>
</feature>
<evidence type="ECO:0000256" key="2">
    <source>
        <dbReference type="ARBA" id="ARBA00022525"/>
    </source>
</evidence>
<organism evidence="6 7">
    <name type="scientific">Halomicrobium mukohataei</name>
    <dbReference type="NCBI Taxonomy" id="57705"/>
    <lineage>
        <taxon>Archaea</taxon>
        <taxon>Methanobacteriati</taxon>
        <taxon>Methanobacteriota</taxon>
        <taxon>Stenosarchaea group</taxon>
        <taxon>Halobacteria</taxon>
        <taxon>Halobacteriales</taxon>
        <taxon>Haloarculaceae</taxon>
        <taxon>Halomicrobium</taxon>
    </lineage>
</organism>
<comment type="subcellular location">
    <subcellularLocation>
        <location evidence="1">Secreted</location>
    </subcellularLocation>
</comment>
<name>A0A4D6KIJ3_9EURY</name>
<evidence type="ECO:0000256" key="3">
    <source>
        <dbReference type="ARBA" id="ARBA00022729"/>
    </source>
</evidence>
<protein>
    <submittedName>
        <fullName evidence="6">Uncharacterized protein</fullName>
    </submittedName>
</protein>
<dbReference type="Pfam" id="PF18884">
    <property type="entry name" value="TSP3_bac"/>
    <property type="match status" value="3"/>
</dbReference>
<dbReference type="GeneID" id="42178384"/>
<sequence>MTTVDGEKRWTPVVRSNPTRVDTDGDGLSDDIEVRGWDIPVINSSSVSKPVQFNTDCEWVSTEDRDILWTGSGCDLSENINVSSDPLREDTDGDGLEDNVERNVTYTDPASPVTYAVTERHQQYLTGLEGESSFLQLMHVTGGNEPQQDLELTDKTDDFDIVLNDSVKGPRERSVFTALDGTPRSDTWLSNGEEVNSGTDPWDPDTDDDGLTDGQEIHGLTEATRLVSHSVVGGNSEWILHEGERLGTNATNPDHDGDGYWDGWIGVYGVGRTENVILYREHLRDDDGDGAPSGIQEDEIVDEQVGVHEVTSDPMTSSATSTTLPDRSGQFHSNLHIGELHWGADPKETADQPDTSLTVEVDYLSGRNPFQMNISNNNSVIDATRRNYLLYDINLTFVESDELSRSQLESVCSAASTGNGGLYAPSVDTYCIEPDSFNVWETDLVEDRFHNDTATLHLFWTNKYGSDKPMYKPHDSFIPSSVRGMEGHTGSEAQVAFVENGFGTPHGTIMFDEEFSTNASRHKVLMEEIGHSLGAGTADDEQLRIGECYSGLQCPYGIDGNGIIQDGDPEPTPEYINYYENPAWPIMGFAYYIDGNRTAFSIEEISTVDFDEIPSVDD</sequence>
<dbReference type="RefSeq" id="WP_012807989.1">
    <property type="nucleotide sequence ID" value="NZ_CP039375.1"/>
</dbReference>
<dbReference type="PANTHER" id="PTHR37467">
    <property type="entry name" value="EXPORTED CALCIUM-BINDING GLYCOPROTEIN-RELATED"/>
    <property type="match status" value="1"/>
</dbReference>
<evidence type="ECO:0000256" key="5">
    <source>
        <dbReference type="SAM" id="MobiDB-lite"/>
    </source>
</evidence>
<reference evidence="6 7" key="2">
    <citation type="submission" date="2019-04" db="EMBL/GenBank/DDBJ databases">
        <authorList>
            <person name="Yang S."/>
            <person name="Wei W."/>
        </authorList>
    </citation>
    <scope>NUCLEOTIDE SEQUENCE [LARGE SCALE GENOMIC DNA]</scope>
    <source>
        <strain evidence="7">ZP60</strain>
    </source>
</reference>
<dbReference type="InterPro" id="IPR053180">
    <property type="entry name" value="Ca-binding_acidic-repeat"/>
</dbReference>
<gene>
    <name evidence="6" type="ORF">E5139_05570</name>
</gene>
<accession>A0A4D6KIJ3</accession>
<reference evidence="6 7" key="1">
    <citation type="submission" date="2019-04" db="EMBL/GenBank/DDBJ databases">
        <title>Complete genome sequence of Arthrobacter sp. ZXY-2 associated with effective atrazine degradation and salt adaptation.</title>
        <authorList>
            <person name="Zhao X."/>
        </authorList>
    </citation>
    <scope>NUCLEOTIDE SEQUENCE [LARGE SCALE GENOMIC DNA]</scope>
    <source>
        <strain evidence="7">ZP60</strain>
    </source>
</reference>